<reference evidence="4 5" key="1">
    <citation type="journal article" date="2022" name="Int. J. Syst. Evol. Microbiol.">
        <title>Flavobacterium ammonificans sp. nov. and Flavobacterium ammoniigenes sp. nov., ammonifying bacteria isolated from surface river water.</title>
        <authorList>
            <person name="Watanabe K."/>
            <person name="Kitamura T."/>
            <person name="Ogata Y."/>
            <person name="Shindo C."/>
            <person name="Suda W."/>
        </authorList>
    </citation>
    <scope>NUCLEOTIDE SEQUENCE [LARGE SCALE GENOMIC DNA]</scope>
    <source>
        <strain evidence="4 5">GENT5</strain>
    </source>
</reference>
<dbReference type="Pfam" id="PF00041">
    <property type="entry name" value="fn3"/>
    <property type="match status" value="1"/>
</dbReference>
<dbReference type="Gene3D" id="2.60.40.10">
    <property type="entry name" value="Immunoglobulins"/>
    <property type="match status" value="3"/>
</dbReference>
<dbReference type="PROSITE" id="PS50853">
    <property type="entry name" value="FN3"/>
    <property type="match status" value="2"/>
</dbReference>
<organism evidence="4 5">
    <name type="scientific">Flavobacterium ammoniigenes</name>
    <dbReference type="NCBI Taxonomy" id="1751095"/>
    <lineage>
        <taxon>Bacteria</taxon>
        <taxon>Pseudomonadati</taxon>
        <taxon>Bacteroidota</taxon>
        <taxon>Flavobacteriia</taxon>
        <taxon>Flavobacteriales</taxon>
        <taxon>Flavobacteriaceae</taxon>
        <taxon>Flavobacterium</taxon>
    </lineage>
</organism>
<evidence type="ECO:0000313" key="4">
    <source>
        <dbReference type="EMBL" id="BDB54623.1"/>
    </source>
</evidence>
<dbReference type="InterPro" id="IPR003961">
    <property type="entry name" value="FN3_dom"/>
</dbReference>
<evidence type="ECO:0000259" key="3">
    <source>
        <dbReference type="PROSITE" id="PS50853"/>
    </source>
</evidence>
<reference evidence="4 5" key="2">
    <citation type="journal article" date="2022" name="Microorganisms">
        <title>Complete Genome Sequences of Two Flavobacterium ammonificans Strains and a Flavobacterium ammoniigenes Strain of Ammonifying Bacterioplankton Isolated from Surface River Water.</title>
        <authorList>
            <person name="Suda W."/>
            <person name="Ogata Y."/>
            <person name="Shindo C."/>
            <person name="Watanabe K."/>
        </authorList>
    </citation>
    <scope>NUCLEOTIDE SEQUENCE [LARGE SCALE GENOMIC DNA]</scope>
    <source>
        <strain evidence="4 5">GENT5</strain>
    </source>
</reference>
<dbReference type="EMBL" id="AP025184">
    <property type="protein sequence ID" value="BDB54623.1"/>
    <property type="molecule type" value="Genomic_DNA"/>
</dbReference>
<protein>
    <recommendedName>
        <fullName evidence="3">Fibronectin type-III domain-containing protein</fullName>
    </recommendedName>
</protein>
<dbReference type="RefSeq" id="WP_229318405.1">
    <property type="nucleotide sequence ID" value="NZ_AP025184.1"/>
</dbReference>
<gene>
    <name evidence="4" type="ORF">GENT5_09280</name>
</gene>
<dbReference type="SUPFAM" id="SSF49265">
    <property type="entry name" value="Fibronectin type III"/>
    <property type="match status" value="3"/>
</dbReference>
<sequence length="1683" mass="179692">MKQLISFPKALILLLFLAIIPQQNLAQVSLPYSQNFEGSTSEWTLESSSPNKWVVGTAAKNGGSKGLYISDDNGSSNTYSNTLSVSGEEFLYASFDVDLTNVENSELKFDWKCNGEWGADYGEVYIESGGVQTLVCSQFELYNSSTFTNKTINLFDYRGHIIKIKFLWHYDFSTVNNPPLAIDNVSIVQVITPPNIQTPGVGLQSITQTSATSSNTILSAGTNSIISRGVVYGTSPNPTLSDNVITSGSGIGSFQIELNNLAIRTHYYLRTFATTSAGTYYSSEYNFYTTNIDTPTATSATLINNKGFKANWNAVSYATGYKLDVSTSSTVFSNYRAEAPFLTFDFEGSPVHLNNNSLSNSNNQYKSIETNGPATFSSPGVIGTTFWSVSGTMYYRITFNTLNQYNIKFSSKQKSTLDGPKNFKLQYTLTYDGAENWIDVPGGSIICGTDFTTGAINDLQLPDVLSNKSYVSLRLLLTSDTAVNGGSIQQSGENYIDDIQLKGSEDQTLVSGFDNLTVSGTSKEVTGLDAPVTYYYRVRAVTSTTTSANSNVITAATVCTPSAQATSYVFGTDTSAPASKITFSFQAAVPAATGYVVVRYAHGATPTAPTDGTTYTIGSSLGTGTVVYAGTNTSGTATGLSANTEYDFYTYAYNSSSGCTMIYKASSPLSGSYKTCVVVPTLSTSSAITNTGFTANWNAVSGATSYSIHIYTNSNFTQQLSGSPFTSNTNSYSATGLSPSTTYYFKVKAIGPNSCDSGLSSSGSVTLLCTPLTQPTNYQFGFDSTYRSTAIIFSYQPTTIASTGYLTVVYAHGATPTAPVSGTSYTIGDTIGSGTVAYSGSFNFWEINNLTPNTEYDFYTYAFNTTQICTKEYNLVNPLFGTFKTCVTSPSLSSVSSITNTGFTANWSTVSGAINYTLEVFSDSGLNTYVTGSPFTANTNSYAVSGLSNTGTYYYRVSANGAASCSSSASLVQGPISLECNPPTSLAATALATATTINSISAEFTAAASNAPDSYLVVRTTTNTQPVPVNGTTYTVGSNSIGFIEYVNTIAGSWTSSGLTANTTYYYWVFSAISTNCFNAPVYSTSTTSFSEKANATATWTGAVSSSWNTGGNWSTGAVPTSTDNIVIDSNASNSTELDTNFTLATGQKLTLSGTGTLTINPTSRLTIAGYADFGGKPVTFKSTSAGTATLGQITGTLTGATNVTIERYIPAKRAWRAITAPLKGWNYSSVYSSWMNNNQSGVSDATGMLVFGPTTSWGIQMAQNYNLLTYNANDTWSGVSMPIASGTLFSSTINNAFMAFITGPFGSSNITSGATATTLKAKGELITGTQTYSSLSASEYKFIGNPYASPISPSAILTDNANFSNIWVWDPELGSLGAYVVYSGSAYSNTSGSYSSNQPIQSGQAFFVKPNTTSNFIINESHKSTTVDNGLFDKSKAPTKSLQAPSVLLRVNLLKQLENKWKPFDAVMALFDANASNAIDAKDAVKMFNPNNNITIQNNGISLMAEHRALPTPQEALQLRLGDIDTGSEYKLAIQTEDFSTLGLSVNLVDLVTNTTVPITLNGTITEYNFVPSATQNATDRFKIVFGAPLSIDTIASNDITVFPNPLTGSSYQIHFENIPFGNYRYAILNTLGQVVDHGKINLTNTLNKTLTPNIILQNGIYILKLVDEQNKNYSVKLLIEQ</sequence>
<evidence type="ECO:0000313" key="5">
    <source>
        <dbReference type="Proteomes" id="UP001319867"/>
    </source>
</evidence>
<dbReference type="SMART" id="SM00060">
    <property type="entry name" value="FN3"/>
    <property type="match status" value="4"/>
</dbReference>
<feature type="domain" description="Fibronectin type-III" evidence="3">
    <location>
        <begin position="679"/>
        <end position="773"/>
    </location>
</feature>
<evidence type="ECO:0000256" key="1">
    <source>
        <dbReference type="ARBA" id="ARBA00022729"/>
    </source>
</evidence>
<dbReference type="Proteomes" id="UP001319867">
    <property type="component" value="Chromosome"/>
</dbReference>
<feature type="domain" description="Fibronectin type-III" evidence="3">
    <location>
        <begin position="889"/>
        <end position="983"/>
    </location>
</feature>
<keyword evidence="1 2" id="KW-0732">Signal</keyword>
<dbReference type="InterPro" id="IPR026444">
    <property type="entry name" value="Secre_tail"/>
</dbReference>
<accession>A0ABM7V5I2</accession>
<evidence type="ECO:0000256" key="2">
    <source>
        <dbReference type="SAM" id="SignalP"/>
    </source>
</evidence>
<feature type="chain" id="PRO_5045429498" description="Fibronectin type-III domain-containing protein" evidence="2">
    <location>
        <begin position="27"/>
        <end position="1683"/>
    </location>
</feature>
<dbReference type="NCBIfam" id="TIGR04183">
    <property type="entry name" value="Por_Secre_tail"/>
    <property type="match status" value="1"/>
</dbReference>
<name>A0ABM7V5I2_9FLAO</name>
<feature type="signal peptide" evidence="2">
    <location>
        <begin position="1"/>
        <end position="26"/>
    </location>
</feature>
<keyword evidence="5" id="KW-1185">Reference proteome</keyword>
<dbReference type="InterPro" id="IPR036116">
    <property type="entry name" value="FN3_sf"/>
</dbReference>
<dbReference type="InterPro" id="IPR013783">
    <property type="entry name" value="Ig-like_fold"/>
</dbReference>
<proteinExistence type="predicted"/>